<proteinExistence type="predicted"/>
<dbReference type="AlphaFoldDB" id="A0A0A3YTC2"/>
<reference evidence="1 2" key="1">
    <citation type="submission" date="2014-09" db="EMBL/GenBank/DDBJ databases">
        <title>Draft genome of Bradyrhizobium japonicum Is-34.</title>
        <authorList>
            <person name="Tsurumaru H."/>
            <person name="Yamakawa T."/>
            <person name="Hashimoto S."/>
            <person name="Okizaki K."/>
            <person name="Kanesaki Y."/>
            <person name="Yoshikawa H."/>
            <person name="Yajima S."/>
        </authorList>
    </citation>
    <scope>NUCLEOTIDE SEQUENCE [LARGE SCALE GENOMIC DNA]</scope>
    <source>
        <strain evidence="1 2">Is-34</strain>
    </source>
</reference>
<evidence type="ECO:0000313" key="2">
    <source>
        <dbReference type="Proteomes" id="UP000030377"/>
    </source>
</evidence>
<organism evidence="1 2">
    <name type="scientific">Bradyrhizobium japonicum</name>
    <dbReference type="NCBI Taxonomy" id="375"/>
    <lineage>
        <taxon>Bacteria</taxon>
        <taxon>Pseudomonadati</taxon>
        <taxon>Pseudomonadota</taxon>
        <taxon>Alphaproteobacteria</taxon>
        <taxon>Hyphomicrobiales</taxon>
        <taxon>Nitrobacteraceae</taxon>
        <taxon>Bradyrhizobium</taxon>
    </lineage>
</organism>
<comment type="caution">
    <text evidence="1">The sequence shown here is derived from an EMBL/GenBank/DDBJ whole genome shotgun (WGS) entry which is preliminary data.</text>
</comment>
<gene>
    <name evidence="1" type="ORF">MA20_25430</name>
</gene>
<name>A0A0A3YTC2_BRAJP</name>
<dbReference type="OrthoDB" id="8244888at2"/>
<accession>A0A0A3YTC2</accession>
<evidence type="ECO:0000313" key="1">
    <source>
        <dbReference type="EMBL" id="KGT76913.1"/>
    </source>
</evidence>
<dbReference type="Proteomes" id="UP000030377">
    <property type="component" value="Unassembled WGS sequence"/>
</dbReference>
<protein>
    <submittedName>
        <fullName evidence="1">Uncharacterized protein</fullName>
    </submittedName>
</protein>
<sequence>MLDGAFLVLFEHDPQLRCTMASSLGKMASPLGPTKCISTPSRVSNFLQRRVLPGPPTRVTRDHSTLLDIKFQKALSVLGSAWNPGVGLLRKKIRSAIFEPEIDVFVRSSSGGAKCDRNTLESIYTN</sequence>
<dbReference type="EMBL" id="JRPN01000019">
    <property type="protein sequence ID" value="KGT76913.1"/>
    <property type="molecule type" value="Genomic_DNA"/>
</dbReference>